<evidence type="ECO:0000256" key="1">
    <source>
        <dbReference type="ARBA" id="ARBA00009881"/>
    </source>
</evidence>
<dbReference type="EMBL" id="CP093442">
    <property type="protein sequence ID" value="UOF01874.1"/>
    <property type="molecule type" value="Genomic_DNA"/>
</dbReference>
<keyword evidence="7" id="KW-1185">Reference proteome</keyword>
<accession>A0ABY4CBQ7</accession>
<dbReference type="CDD" id="cd04730">
    <property type="entry name" value="NPD_like"/>
    <property type="match status" value="1"/>
</dbReference>
<keyword evidence="3" id="KW-0288">FMN</keyword>
<dbReference type="Proteomes" id="UP000830116">
    <property type="component" value="Chromosome"/>
</dbReference>
<dbReference type="Pfam" id="PF03060">
    <property type="entry name" value="NMO"/>
    <property type="match status" value="2"/>
</dbReference>
<evidence type="ECO:0000256" key="5">
    <source>
        <dbReference type="ARBA" id="ARBA00023033"/>
    </source>
</evidence>
<protein>
    <submittedName>
        <fullName evidence="6">Nitronate monooxygenase</fullName>
    </submittedName>
</protein>
<sequence length="332" mass="35548">MLKKIQTPFSDLMKVDFPIIAAPMFLVSNEDIVVAASESGGIGTFPALNYRPIEKYEEAIKNIKSRTKKPVGVNIIVNKSNSRQDQDLKIALDHGVELFITSLGSPKKVIQEAHKNGAKVLCDVTNLEHALKVQDMGADGVIAVGAGAGGHAGPVSPLVLIPWLKTRLQIPIIAAGGISHGSMIAACMALGASGVSVGTRFIASKEAQVDQSYKDAIVKSSPEDIVMTTRVSGTPAAVINTPYVQKIGTDLPWLLKALKDHKMTKKYVTPLVHIMGMKSLEQAATKPSWKTVWSAGQSVGLVDDILSVEEIYQKLISEYAGSVKDLNKLGLE</sequence>
<dbReference type="InterPro" id="IPR004136">
    <property type="entry name" value="NMO"/>
</dbReference>
<dbReference type="PANTHER" id="PTHR42747:SF4">
    <property type="entry name" value="BLR1330 PROTEIN"/>
    <property type="match status" value="1"/>
</dbReference>
<evidence type="ECO:0000256" key="3">
    <source>
        <dbReference type="ARBA" id="ARBA00022643"/>
    </source>
</evidence>
<keyword evidence="4" id="KW-0560">Oxidoreductase</keyword>
<dbReference type="SUPFAM" id="SSF51412">
    <property type="entry name" value="Inosine monophosphate dehydrogenase (IMPDH)"/>
    <property type="match status" value="1"/>
</dbReference>
<gene>
    <name evidence="6" type="ORF">MNR06_02760</name>
</gene>
<reference evidence="6" key="1">
    <citation type="submission" date="2022-03" db="EMBL/GenBank/DDBJ databases">
        <title>Genome Identification and Characterization of new species Bdellovibrio reynosense LBG001 sp. nov. from a Mexico soil sample.</title>
        <authorList>
            <person name="Camilli A."/>
            <person name="Ajao Y."/>
            <person name="Guo X."/>
        </authorList>
    </citation>
    <scope>NUCLEOTIDE SEQUENCE</scope>
    <source>
        <strain evidence="6">LBG001</strain>
    </source>
</reference>
<dbReference type="InterPro" id="IPR013785">
    <property type="entry name" value="Aldolase_TIM"/>
</dbReference>
<comment type="similarity">
    <text evidence="1">Belongs to the nitronate monooxygenase family. NMO class I subfamily.</text>
</comment>
<dbReference type="GO" id="GO:0004497">
    <property type="term" value="F:monooxygenase activity"/>
    <property type="evidence" value="ECO:0007669"/>
    <property type="project" value="UniProtKB-KW"/>
</dbReference>
<name>A0ABY4CBQ7_9BACT</name>
<dbReference type="Gene3D" id="3.20.20.70">
    <property type="entry name" value="Aldolase class I"/>
    <property type="match status" value="1"/>
</dbReference>
<evidence type="ECO:0000313" key="6">
    <source>
        <dbReference type="EMBL" id="UOF01874.1"/>
    </source>
</evidence>
<keyword evidence="2" id="KW-0285">Flavoprotein</keyword>
<evidence type="ECO:0000256" key="2">
    <source>
        <dbReference type="ARBA" id="ARBA00022630"/>
    </source>
</evidence>
<dbReference type="RefSeq" id="WP_243538494.1">
    <property type="nucleotide sequence ID" value="NZ_CP093442.1"/>
</dbReference>
<evidence type="ECO:0000256" key="4">
    <source>
        <dbReference type="ARBA" id="ARBA00023002"/>
    </source>
</evidence>
<evidence type="ECO:0000313" key="7">
    <source>
        <dbReference type="Proteomes" id="UP000830116"/>
    </source>
</evidence>
<proteinExistence type="inferred from homology"/>
<organism evidence="6 7">
    <name type="scientific">Bdellovibrio reynosensis</name>
    <dbReference type="NCBI Taxonomy" id="2835041"/>
    <lineage>
        <taxon>Bacteria</taxon>
        <taxon>Pseudomonadati</taxon>
        <taxon>Bdellovibrionota</taxon>
        <taxon>Bdellovibrionia</taxon>
        <taxon>Bdellovibrionales</taxon>
        <taxon>Pseudobdellovibrionaceae</taxon>
        <taxon>Bdellovibrio</taxon>
    </lineage>
</organism>
<keyword evidence="5 6" id="KW-0503">Monooxygenase</keyword>
<dbReference type="PANTHER" id="PTHR42747">
    <property type="entry name" value="NITRONATE MONOOXYGENASE-RELATED"/>
    <property type="match status" value="1"/>
</dbReference>